<evidence type="ECO:0000256" key="1">
    <source>
        <dbReference type="ARBA" id="ARBA00008045"/>
    </source>
</evidence>
<evidence type="ECO:0000256" key="2">
    <source>
        <dbReference type="ARBA" id="ARBA00011695"/>
    </source>
</evidence>
<evidence type="ECO:0000313" key="5">
    <source>
        <dbReference type="Proteomes" id="UP000005237"/>
    </source>
</evidence>
<name>A0A8R1I275_CAEJA</name>
<organism evidence="4 5">
    <name type="scientific">Caenorhabditis japonica</name>
    <dbReference type="NCBI Taxonomy" id="281687"/>
    <lineage>
        <taxon>Eukaryota</taxon>
        <taxon>Metazoa</taxon>
        <taxon>Ecdysozoa</taxon>
        <taxon>Nematoda</taxon>
        <taxon>Chromadorea</taxon>
        <taxon>Rhabditida</taxon>
        <taxon>Rhabditina</taxon>
        <taxon>Rhabditomorpha</taxon>
        <taxon>Rhabditoidea</taxon>
        <taxon>Rhabditidae</taxon>
        <taxon>Peloderinae</taxon>
        <taxon>Caenorhabditis</taxon>
    </lineage>
</organism>
<dbReference type="GO" id="GO:0005737">
    <property type="term" value="C:cytoplasm"/>
    <property type="evidence" value="ECO:0007669"/>
    <property type="project" value="TreeGrafter"/>
</dbReference>
<dbReference type="GO" id="GO:0051082">
    <property type="term" value="F:unfolded protein binding"/>
    <property type="evidence" value="ECO:0007669"/>
    <property type="project" value="InterPro"/>
</dbReference>
<comment type="subunit">
    <text evidence="2">Heterohexamer of two PFD-alpha type and four PFD-beta type subunits.</text>
</comment>
<reference evidence="5" key="1">
    <citation type="submission" date="2010-08" db="EMBL/GenBank/DDBJ databases">
        <authorList>
            <consortium name="Caenorhabditis japonica Sequencing Consortium"/>
            <person name="Wilson R.K."/>
        </authorList>
    </citation>
    <scope>NUCLEOTIDE SEQUENCE [LARGE SCALE GENOMIC DNA]</scope>
    <source>
        <strain evidence="5">DF5081</strain>
    </source>
</reference>
<accession>A0A8R1I275</accession>
<dbReference type="Pfam" id="PF01920">
    <property type="entry name" value="Prefoldin_2"/>
    <property type="match status" value="1"/>
</dbReference>
<dbReference type="EnsemblMetazoa" id="CJA14887.1">
    <property type="protein sequence ID" value="CJA14887.1"/>
    <property type="gene ID" value="WBGene00134091"/>
</dbReference>
<dbReference type="Proteomes" id="UP000005237">
    <property type="component" value="Unassembled WGS sequence"/>
</dbReference>
<reference evidence="4" key="2">
    <citation type="submission" date="2022-06" db="UniProtKB">
        <authorList>
            <consortium name="EnsemblMetazoa"/>
        </authorList>
    </citation>
    <scope>IDENTIFICATION</scope>
    <source>
        <strain evidence="4">DF5081</strain>
    </source>
</reference>
<dbReference type="PANTHER" id="PTHR21100">
    <property type="entry name" value="PREFOLDIN SUBUNIT 4"/>
    <property type="match status" value="1"/>
</dbReference>
<dbReference type="PANTHER" id="PTHR21100:SF9">
    <property type="entry name" value="PREFOLDIN SUBUNIT 4"/>
    <property type="match status" value="1"/>
</dbReference>
<dbReference type="GO" id="GO:0006457">
    <property type="term" value="P:protein folding"/>
    <property type="evidence" value="ECO:0007669"/>
    <property type="project" value="InterPro"/>
</dbReference>
<dbReference type="InterPro" id="IPR016661">
    <property type="entry name" value="PFDN4"/>
</dbReference>
<keyword evidence="5" id="KW-1185">Reference proteome</keyword>
<proteinExistence type="inferred from homology"/>
<evidence type="ECO:0000313" key="4">
    <source>
        <dbReference type="EnsemblMetazoa" id="CJA14887.1"/>
    </source>
</evidence>
<dbReference type="InterPro" id="IPR002777">
    <property type="entry name" value="PFD_beta-like"/>
</dbReference>
<comment type="similarity">
    <text evidence="1">Belongs to the prefoldin subunit beta family.</text>
</comment>
<dbReference type="GO" id="GO:0016272">
    <property type="term" value="C:prefoldin complex"/>
    <property type="evidence" value="ECO:0007669"/>
    <property type="project" value="InterPro"/>
</dbReference>
<sequence length="83" mass="9159">MSESKVSAEDQLMLNKFARSYQIQTQLKTDLAEAKTLVENIGDASDEILLLDDEDAASIPCRIGNCFVHFNQVILGVKWASNG</sequence>
<evidence type="ECO:0000256" key="3">
    <source>
        <dbReference type="ARBA" id="ARBA00023186"/>
    </source>
</evidence>
<keyword evidence="3" id="KW-0143">Chaperone</keyword>
<dbReference type="AlphaFoldDB" id="A0A8R1I275"/>
<protein>
    <submittedName>
        <fullName evidence="4">Uncharacterized protein</fullName>
    </submittedName>
</protein>